<protein>
    <submittedName>
        <fullName evidence="3">Uncharacterized protein LOC104230069</fullName>
    </submittedName>
</protein>
<dbReference type="InterPro" id="IPR012337">
    <property type="entry name" value="RNaseH-like_sf"/>
</dbReference>
<sequence>MAVLAEFVADFSPGIVTEAEKELQVFNGSNLGTWTLYTDGSSNVKGAGLGIVLIPPSGETIRQYEILPEDKIKDQALRQKAARYCLDPGYLYQKMFGGPLAREEDVEIFVAKCDTCQRYGNNMHRPAELLHPVIPPWPFIKWGMDIVGPLLQAKGKIKRITSTPYHLVVNGQAESTNKVIINNLKKRLEESKGKWPEVLLGVLWAYRTTAKIGTGETPFSLVYGADALIPVEIGEPSTRYTQETEESNKEEMRVNLDLLEERREAALIRMAAHKQIIE</sequence>
<dbReference type="Proteomes" id="UP000189701">
    <property type="component" value="Unplaced"/>
</dbReference>
<evidence type="ECO:0000256" key="1">
    <source>
        <dbReference type="SAM" id="Coils"/>
    </source>
</evidence>
<evidence type="ECO:0000313" key="3">
    <source>
        <dbReference type="RefSeq" id="XP_009781110.1"/>
    </source>
</evidence>
<proteinExistence type="predicted"/>
<reference evidence="2" key="1">
    <citation type="journal article" date="2013" name="Genome Biol.">
        <title>Reference genomes and transcriptomes of Nicotiana sylvestris and Nicotiana tomentosiformis.</title>
        <authorList>
            <person name="Sierro N."/>
            <person name="Battey J.N."/>
            <person name="Ouadi S."/>
            <person name="Bovet L."/>
            <person name="Goepfert S."/>
            <person name="Bakaher N."/>
            <person name="Peitsch M.C."/>
            <person name="Ivanov N.V."/>
        </authorList>
    </citation>
    <scope>NUCLEOTIDE SEQUENCE [LARGE SCALE GENOMIC DNA]</scope>
</reference>
<accession>A0A1U7X3Q5</accession>
<reference evidence="3" key="2">
    <citation type="submission" date="2025-08" db="UniProtKB">
        <authorList>
            <consortium name="RefSeq"/>
        </authorList>
    </citation>
    <scope>IDENTIFICATION</scope>
    <source>
        <tissue evidence="3">Leaf</tissue>
    </source>
</reference>
<name>A0A1U7X3Q5_NICSY</name>
<keyword evidence="1" id="KW-0175">Coiled coil</keyword>
<dbReference type="PANTHER" id="PTHR48475:SF2">
    <property type="entry name" value="RIBONUCLEASE H"/>
    <property type="match status" value="1"/>
</dbReference>
<keyword evidence="2" id="KW-1185">Reference proteome</keyword>
<dbReference type="RefSeq" id="XP_009781110.1">
    <property type="nucleotide sequence ID" value="XM_009782808.1"/>
</dbReference>
<dbReference type="PANTHER" id="PTHR48475">
    <property type="entry name" value="RIBONUCLEASE H"/>
    <property type="match status" value="1"/>
</dbReference>
<dbReference type="SUPFAM" id="SSF53098">
    <property type="entry name" value="Ribonuclease H-like"/>
    <property type="match status" value="1"/>
</dbReference>
<dbReference type="OrthoDB" id="1936587at2759"/>
<dbReference type="AlphaFoldDB" id="A0A1U7X3Q5"/>
<dbReference type="Gene3D" id="3.30.420.10">
    <property type="entry name" value="Ribonuclease H-like superfamily/Ribonuclease H"/>
    <property type="match status" value="1"/>
</dbReference>
<evidence type="ECO:0000313" key="2">
    <source>
        <dbReference type="Proteomes" id="UP000189701"/>
    </source>
</evidence>
<feature type="coiled-coil region" evidence="1">
    <location>
        <begin position="242"/>
        <end position="269"/>
    </location>
</feature>
<dbReference type="GeneID" id="104230069"/>
<dbReference type="GO" id="GO:0003676">
    <property type="term" value="F:nucleic acid binding"/>
    <property type="evidence" value="ECO:0007669"/>
    <property type="project" value="InterPro"/>
</dbReference>
<dbReference type="InterPro" id="IPR036397">
    <property type="entry name" value="RNaseH_sf"/>
</dbReference>
<dbReference type="KEGG" id="nsy:104230069"/>
<dbReference type="STRING" id="4096.A0A1U7X3Q5"/>
<organism evidence="2 3">
    <name type="scientific">Nicotiana sylvestris</name>
    <name type="common">Wood tobacco</name>
    <name type="synonym">South American tobacco</name>
    <dbReference type="NCBI Taxonomy" id="4096"/>
    <lineage>
        <taxon>Eukaryota</taxon>
        <taxon>Viridiplantae</taxon>
        <taxon>Streptophyta</taxon>
        <taxon>Embryophyta</taxon>
        <taxon>Tracheophyta</taxon>
        <taxon>Spermatophyta</taxon>
        <taxon>Magnoliopsida</taxon>
        <taxon>eudicotyledons</taxon>
        <taxon>Gunneridae</taxon>
        <taxon>Pentapetalae</taxon>
        <taxon>asterids</taxon>
        <taxon>lamiids</taxon>
        <taxon>Solanales</taxon>
        <taxon>Solanaceae</taxon>
        <taxon>Nicotianoideae</taxon>
        <taxon>Nicotianeae</taxon>
        <taxon>Nicotiana</taxon>
    </lineage>
</organism>
<dbReference type="eggNOG" id="KOG0017">
    <property type="taxonomic scope" value="Eukaryota"/>
</dbReference>
<gene>
    <name evidence="3" type="primary">LOC104230069</name>
</gene>